<dbReference type="PANTHER" id="PTHR30388">
    <property type="entry name" value="ALDEHYDE OXIDOREDUCTASE MOLYBDENUM COFACTOR ASSEMBLY PROTEIN"/>
    <property type="match status" value="1"/>
</dbReference>
<reference evidence="3 4" key="1">
    <citation type="submission" date="2020-08" db="EMBL/GenBank/DDBJ databases">
        <title>Genomic Encyclopedia of Type Strains, Phase IV (KMG-IV): sequencing the most valuable type-strain genomes for metagenomic binning, comparative biology and taxonomic classification.</title>
        <authorList>
            <person name="Goeker M."/>
        </authorList>
    </citation>
    <scope>NUCLEOTIDE SEQUENCE [LARGE SCALE GENOMIC DNA]</scope>
    <source>
        <strain evidence="3 4">DSM 22368</strain>
    </source>
</reference>
<dbReference type="InterPro" id="IPR027051">
    <property type="entry name" value="XdhC_Rossmann_dom"/>
</dbReference>
<dbReference type="Pfam" id="PF02625">
    <property type="entry name" value="XdhC_CoxI"/>
    <property type="match status" value="1"/>
</dbReference>
<name>A0A7X0JQW3_9GAMM</name>
<dbReference type="SUPFAM" id="SSF51735">
    <property type="entry name" value="NAD(P)-binding Rossmann-fold domains"/>
    <property type="match status" value="1"/>
</dbReference>
<dbReference type="AlphaFoldDB" id="A0A7X0JQW3"/>
<evidence type="ECO:0000259" key="1">
    <source>
        <dbReference type="Pfam" id="PF02625"/>
    </source>
</evidence>
<sequence>MQAEHEDILQAALGAAETGRRVCLVSVMETFGSSPRPVGSLLAVADSGEFWGSVSGGCVEEELLERLKQNWPQQADVLLYGESEEERARLQLPCGGCMRLYVQPLQADLLRDAQQALKRRESIALLSTLSDGQCVLQSCDNWQESQWDGERWLNVLSPRWQLYIVGAGPIAQYLVQMAELVNIRCAVIDPRPEYAEQWQEDWAPLFRQYPDDVLSAQGVDRHCFIATVSHDPKIDDLAIMLGLRSDAAYVGAMGSVRTSAKRRQRLQEHFEFSEDELAVLKAPIGLDIHSKTPAEIAVSILADLISVKNA</sequence>
<dbReference type="Proteomes" id="UP000528457">
    <property type="component" value="Unassembled WGS sequence"/>
</dbReference>
<dbReference type="InterPro" id="IPR003777">
    <property type="entry name" value="XdhC_CoxI"/>
</dbReference>
<protein>
    <submittedName>
        <fullName evidence="3">Xanthine dehydrogenase accessory factor</fullName>
    </submittedName>
</protein>
<feature type="domain" description="XdhC- CoxI" evidence="1">
    <location>
        <begin position="16"/>
        <end position="70"/>
    </location>
</feature>
<organism evidence="3 4">
    <name type="scientific">Pseudoteredinibacter isoporae</name>
    <dbReference type="NCBI Taxonomy" id="570281"/>
    <lineage>
        <taxon>Bacteria</taxon>
        <taxon>Pseudomonadati</taxon>
        <taxon>Pseudomonadota</taxon>
        <taxon>Gammaproteobacteria</taxon>
        <taxon>Cellvibrionales</taxon>
        <taxon>Cellvibrionaceae</taxon>
        <taxon>Pseudoteredinibacter</taxon>
    </lineage>
</organism>
<dbReference type="RefSeq" id="WP_166850628.1">
    <property type="nucleotide sequence ID" value="NZ_JAAONY010000001.1"/>
</dbReference>
<accession>A0A7X0JQW3</accession>
<comment type="caution">
    <text evidence="3">The sequence shown here is derived from an EMBL/GenBank/DDBJ whole genome shotgun (WGS) entry which is preliminary data.</text>
</comment>
<dbReference type="Gene3D" id="3.40.50.720">
    <property type="entry name" value="NAD(P)-binding Rossmann-like Domain"/>
    <property type="match status" value="1"/>
</dbReference>
<dbReference type="Pfam" id="PF13478">
    <property type="entry name" value="XdhC_C"/>
    <property type="match status" value="1"/>
</dbReference>
<dbReference type="PANTHER" id="PTHR30388:SF4">
    <property type="entry name" value="MOLYBDENUM COFACTOR INSERTION CHAPERONE PAOD"/>
    <property type="match status" value="1"/>
</dbReference>
<evidence type="ECO:0000313" key="4">
    <source>
        <dbReference type="Proteomes" id="UP000528457"/>
    </source>
</evidence>
<keyword evidence="4" id="KW-1185">Reference proteome</keyword>
<dbReference type="InterPro" id="IPR036291">
    <property type="entry name" value="NAD(P)-bd_dom_sf"/>
</dbReference>
<dbReference type="FunCoup" id="A0A7X0JQW3">
    <property type="interactions" value="68"/>
</dbReference>
<evidence type="ECO:0000259" key="2">
    <source>
        <dbReference type="Pfam" id="PF13478"/>
    </source>
</evidence>
<evidence type="ECO:0000313" key="3">
    <source>
        <dbReference type="EMBL" id="MBB6520648.1"/>
    </source>
</evidence>
<dbReference type="InParanoid" id="A0A7X0JQW3"/>
<feature type="domain" description="XdhC Rossmann" evidence="2">
    <location>
        <begin position="162"/>
        <end position="304"/>
    </location>
</feature>
<dbReference type="InterPro" id="IPR052698">
    <property type="entry name" value="MoCofactor_Util/Proc"/>
</dbReference>
<gene>
    <name evidence="3" type="ORF">HNR48_000926</name>
</gene>
<dbReference type="EMBL" id="JACHHT010000001">
    <property type="protein sequence ID" value="MBB6520648.1"/>
    <property type="molecule type" value="Genomic_DNA"/>
</dbReference>
<proteinExistence type="predicted"/>